<organism evidence="1 2">
    <name type="scientific">Kingdonia uniflora</name>
    <dbReference type="NCBI Taxonomy" id="39325"/>
    <lineage>
        <taxon>Eukaryota</taxon>
        <taxon>Viridiplantae</taxon>
        <taxon>Streptophyta</taxon>
        <taxon>Embryophyta</taxon>
        <taxon>Tracheophyta</taxon>
        <taxon>Spermatophyta</taxon>
        <taxon>Magnoliopsida</taxon>
        <taxon>Ranunculales</taxon>
        <taxon>Circaeasteraceae</taxon>
        <taxon>Kingdonia</taxon>
    </lineage>
</organism>
<accession>A0A7J7L9U9</accession>
<dbReference type="Proteomes" id="UP000541444">
    <property type="component" value="Unassembled WGS sequence"/>
</dbReference>
<protein>
    <submittedName>
        <fullName evidence="1">Uncharacterized protein</fullName>
    </submittedName>
</protein>
<evidence type="ECO:0000313" key="1">
    <source>
        <dbReference type="EMBL" id="KAF6139352.1"/>
    </source>
</evidence>
<comment type="caution">
    <text evidence="1">The sequence shown here is derived from an EMBL/GenBank/DDBJ whole genome shotgun (WGS) entry which is preliminary data.</text>
</comment>
<sequence>AKQCLKITNYAQVVRTASKLVRTTLRLIGLKPYKVDNSFERHDNSFERKCVYRPNSREQLVRTA</sequence>
<dbReference type="EMBL" id="JACGCM010002501">
    <property type="protein sequence ID" value="KAF6139352.1"/>
    <property type="molecule type" value="Genomic_DNA"/>
</dbReference>
<reference evidence="1 2" key="1">
    <citation type="journal article" date="2020" name="IScience">
        <title>Genome Sequencing of the Endangered Kingdonia uniflora (Circaeasteraceae, Ranunculales) Reveals Potential Mechanisms of Evolutionary Specialization.</title>
        <authorList>
            <person name="Sun Y."/>
            <person name="Deng T."/>
            <person name="Zhang A."/>
            <person name="Moore M.J."/>
            <person name="Landis J.B."/>
            <person name="Lin N."/>
            <person name="Zhang H."/>
            <person name="Zhang X."/>
            <person name="Huang J."/>
            <person name="Zhang X."/>
            <person name="Sun H."/>
            <person name="Wang H."/>
        </authorList>
    </citation>
    <scope>NUCLEOTIDE SEQUENCE [LARGE SCALE GENOMIC DNA]</scope>
    <source>
        <strain evidence="1">TB1705</strain>
        <tissue evidence="1">Leaf</tissue>
    </source>
</reference>
<gene>
    <name evidence="1" type="ORF">GIB67_021562</name>
</gene>
<feature type="non-terminal residue" evidence="1">
    <location>
        <position position="64"/>
    </location>
</feature>
<evidence type="ECO:0000313" key="2">
    <source>
        <dbReference type="Proteomes" id="UP000541444"/>
    </source>
</evidence>
<dbReference type="AlphaFoldDB" id="A0A7J7L9U9"/>
<keyword evidence="2" id="KW-1185">Reference proteome</keyword>
<name>A0A7J7L9U9_9MAGN</name>
<proteinExistence type="predicted"/>